<protein>
    <submittedName>
        <fullName evidence="1">Uncharacterized protein</fullName>
    </submittedName>
</protein>
<dbReference type="STRING" id="1450535.A0A317W2L7"/>
<proteinExistence type="predicted"/>
<dbReference type="EMBL" id="MSFK01000021">
    <property type="protein sequence ID" value="PWY80834.1"/>
    <property type="molecule type" value="Genomic_DNA"/>
</dbReference>
<gene>
    <name evidence="1" type="ORF">BO94DRAFT_602192</name>
</gene>
<organism evidence="1 2">
    <name type="scientific">Aspergillus sclerotioniger CBS 115572</name>
    <dbReference type="NCBI Taxonomy" id="1450535"/>
    <lineage>
        <taxon>Eukaryota</taxon>
        <taxon>Fungi</taxon>
        <taxon>Dikarya</taxon>
        <taxon>Ascomycota</taxon>
        <taxon>Pezizomycotina</taxon>
        <taxon>Eurotiomycetes</taxon>
        <taxon>Eurotiomycetidae</taxon>
        <taxon>Eurotiales</taxon>
        <taxon>Aspergillaceae</taxon>
        <taxon>Aspergillus</taxon>
        <taxon>Aspergillus subgen. Circumdati</taxon>
    </lineage>
</organism>
<comment type="caution">
    <text evidence="1">The sequence shown here is derived from an EMBL/GenBank/DDBJ whole genome shotgun (WGS) entry which is preliminary data.</text>
</comment>
<reference evidence="1 2" key="1">
    <citation type="submission" date="2016-12" db="EMBL/GenBank/DDBJ databases">
        <title>The genomes of Aspergillus section Nigri reveals drivers in fungal speciation.</title>
        <authorList>
            <consortium name="DOE Joint Genome Institute"/>
            <person name="Vesth T.C."/>
            <person name="Nybo J."/>
            <person name="Theobald S."/>
            <person name="Brandl J."/>
            <person name="Frisvad J.C."/>
            <person name="Nielsen K.F."/>
            <person name="Lyhne E.K."/>
            <person name="Kogle M.E."/>
            <person name="Kuo A."/>
            <person name="Riley R."/>
            <person name="Clum A."/>
            <person name="Nolan M."/>
            <person name="Lipzen A."/>
            <person name="Salamov A."/>
            <person name="Henrissat B."/>
            <person name="Wiebenga A."/>
            <person name="De Vries R.P."/>
            <person name="Grigoriev I.V."/>
            <person name="Mortensen U.H."/>
            <person name="Andersen M.R."/>
            <person name="Baker S.E."/>
        </authorList>
    </citation>
    <scope>NUCLEOTIDE SEQUENCE [LARGE SCALE GENOMIC DNA]</scope>
    <source>
        <strain evidence="1 2">CBS 115572</strain>
    </source>
</reference>
<evidence type="ECO:0000313" key="2">
    <source>
        <dbReference type="Proteomes" id="UP000246702"/>
    </source>
</evidence>
<dbReference type="Proteomes" id="UP000246702">
    <property type="component" value="Unassembled WGS sequence"/>
</dbReference>
<accession>A0A317W2L7</accession>
<dbReference type="RefSeq" id="XP_025465436.1">
    <property type="nucleotide sequence ID" value="XM_025616413.1"/>
</dbReference>
<sequence length="121" mass="13800">MNIPLSEIIFVCQLRKSSTSSILRTIWHEKDCILKVYHATKPSPADPPNREINPFKCESTAFVRLQEFGLCARGSIPDFYGIIENIKPVPPYMKDFLEDALPPNAVLMEYIPDMQFITPSL</sequence>
<dbReference type="OrthoDB" id="4185642at2759"/>
<dbReference type="AlphaFoldDB" id="A0A317W2L7"/>
<keyword evidence="2" id="KW-1185">Reference proteome</keyword>
<name>A0A317W2L7_9EURO</name>
<dbReference type="GeneID" id="37118556"/>
<evidence type="ECO:0000313" key="1">
    <source>
        <dbReference type="EMBL" id="PWY80834.1"/>
    </source>
</evidence>